<evidence type="ECO:0000313" key="3">
    <source>
        <dbReference type="Proteomes" id="UP000001307"/>
    </source>
</evidence>
<sequence length="115" mass="12812">MKLINSLFALFALAAGYNLRSRNGQASFQEDALEVDDHGNQILRDYDSAFAPGATDNEEDDPTWVPSMEDVEQILYDQEVSAEESEDFAASEEIQAPDSVDWKPAAGDIFIHVRE</sequence>
<keyword evidence="1" id="KW-0732">Signal</keyword>
<feature type="signal peptide" evidence="1">
    <location>
        <begin position="1"/>
        <end position="16"/>
    </location>
</feature>
<proteinExistence type="predicted"/>
<dbReference type="OrthoDB" id="10315767at2759"/>
<keyword evidence="3" id="KW-1185">Reference proteome</keyword>
<dbReference type="Proteomes" id="UP000001307">
    <property type="component" value="Unassembled WGS sequence"/>
</dbReference>
<gene>
    <name evidence="2" type="ORF">GSOID_T00003538001</name>
</gene>
<protein>
    <submittedName>
        <fullName evidence="2">Uncharacterized protein</fullName>
    </submittedName>
</protein>
<organism evidence="2">
    <name type="scientific">Oikopleura dioica</name>
    <name type="common">Tunicate</name>
    <dbReference type="NCBI Taxonomy" id="34765"/>
    <lineage>
        <taxon>Eukaryota</taxon>
        <taxon>Metazoa</taxon>
        <taxon>Chordata</taxon>
        <taxon>Tunicata</taxon>
        <taxon>Appendicularia</taxon>
        <taxon>Copelata</taxon>
        <taxon>Oikopleuridae</taxon>
        <taxon>Oikopleura</taxon>
    </lineage>
</organism>
<accession>E4X7K2</accession>
<dbReference type="InParanoid" id="E4X7K2"/>
<feature type="chain" id="PRO_5003190994" evidence="1">
    <location>
        <begin position="17"/>
        <end position="115"/>
    </location>
</feature>
<evidence type="ECO:0000313" key="2">
    <source>
        <dbReference type="EMBL" id="CBY18674.1"/>
    </source>
</evidence>
<name>E4X7K2_OIKDI</name>
<reference evidence="2" key="1">
    <citation type="journal article" date="2010" name="Science">
        <title>Plasticity of animal genome architecture unmasked by rapid evolution of a pelagic tunicate.</title>
        <authorList>
            <person name="Denoeud F."/>
            <person name="Henriet S."/>
            <person name="Mungpakdee S."/>
            <person name="Aury J.M."/>
            <person name="Da Silva C."/>
            <person name="Brinkmann H."/>
            <person name="Mikhaleva J."/>
            <person name="Olsen L.C."/>
            <person name="Jubin C."/>
            <person name="Canestro C."/>
            <person name="Bouquet J.M."/>
            <person name="Danks G."/>
            <person name="Poulain J."/>
            <person name="Campsteijn C."/>
            <person name="Adamski M."/>
            <person name="Cross I."/>
            <person name="Yadetie F."/>
            <person name="Muffato M."/>
            <person name="Louis A."/>
            <person name="Butcher S."/>
            <person name="Tsagkogeorga G."/>
            <person name="Konrad A."/>
            <person name="Singh S."/>
            <person name="Jensen M.F."/>
            <person name="Cong E.H."/>
            <person name="Eikeseth-Otteraa H."/>
            <person name="Noel B."/>
            <person name="Anthouard V."/>
            <person name="Porcel B.M."/>
            <person name="Kachouri-Lafond R."/>
            <person name="Nishino A."/>
            <person name="Ugolini M."/>
            <person name="Chourrout P."/>
            <person name="Nishida H."/>
            <person name="Aasland R."/>
            <person name="Huzurbazar S."/>
            <person name="Westhof E."/>
            <person name="Delsuc F."/>
            <person name="Lehrach H."/>
            <person name="Reinhardt R."/>
            <person name="Weissenbach J."/>
            <person name="Roy S.W."/>
            <person name="Artiguenave F."/>
            <person name="Postlethwait J.H."/>
            <person name="Manak J.R."/>
            <person name="Thompson E.M."/>
            <person name="Jaillon O."/>
            <person name="Du Pasquier L."/>
            <person name="Boudinot P."/>
            <person name="Liberles D.A."/>
            <person name="Volff J.N."/>
            <person name="Philippe H."/>
            <person name="Lenhard B."/>
            <person name="Roest Crollius H."/>
            <person name="Wincker P."/>
            <person name="Chourrout D."/>
        </authorList>
    </citation>
    <scope>NUCLEOTIDE SEQUENCE [LARGE SCALE GENOMIC DNA]</scope>
</reference>
<dbReference type="AlphaFoldDB" id="E4X7K2"/>
<evidence type="ECO:0000256" key="1">
    <source>
        <dbReference type="SAM" id="SignalP"/>
    </source>
</evidence>
<dbReference type="EMBL" id="FN653028">
    <property type="protein sequence ID" value="CBY18674.1"/>
    <property type="molecule type" value="Genomic_DNA"/>
</dbReference>